<name>A0A8J3IQ08_9CHLR</name>
<evidence type="ECO:0000256" key="2">
    <source>
        <dbReference type="SAM" id="MobiDB-lite"/>
    </source>
</evidence>
<keyword evidence="1" id="KW-0175">Coiled coil</keyword>
<evidence type="ECO:0000313" key="3">
    <source>
        <dbReference type="EMBL" id="GHO96508.1"/>
    </source>
</evidence>
<reference evidence="3" key="1">
    <citation type="submission" date="2020-10" db="EMBL/GenBank/DDBJ databases">
        <title>Taxonomic study of unclassified bacteria belonging to the class Ktedonobacteria.</title>
        <authorList>
            <person name="Yabe S."/>
            <person name="Wang C.M."/>
            <person name="Zheng Y."/>
            <person name="Sakai Y."/>
            <person name="Cavaletti L."/>
            <person name="Monciardini P."/>
            <person name="Donadio S."/>
        </authorList>
    </citation>
    <scope>NUCLEOTIDE SEQUENCE</scope>
    <source>
        <strain evidence="3">ID150040</strain>
    </source>
</reference>
<organism evidence="3 4">
    <name type="scientific">Reticulibacter mediterranei</name>
    <dbReference type="NCBI Taxonomy" id="2778369"/>
    <lineage>
        <taxon>Bacteria</taxon>
        <taxon>Bacillati</taxon>
        <taxon>Chloroflexota</taxon>
        <taxon>Ktedonobacteria</taxon>
        <taxon>Ktedonobacterales</taxon>
        <taxon>Reticulibacteraceae</taxon>
        <taxon>Reticulibacter</taxon>
    </lineage>
</organism>
<comment type="caution">
    <text evidence="3">The sequence shown here is derived from an EMBL/GenBank/DDBJ whole genome shotgun (WGS) entry which is preliminary data.</text>
</comment>
<feature type="region of interest" description="Disordered" evidence="2">
    <location>
        <begin position="43"/>
        <end position="75"/>
    </location>
</feature>
<gene>
    <name evidence="3" type="ORF">KSF_065560</name>
</gene>
<feature type="coiled-coil region" evidence="1">
    <location>
        <begin position="5"/>
        <end position="32"/>
    </location>
</feature>
<dbReference type="RefSeq" id="WP_220208383.1">
    <property type="nucleotide sequence ID" value="NZ_BNJK01000001.1"/>
</dbReference>
<evidence type="ECO:0000313" key="4">
    <source>
        <dbReference type="Proteomes" id="UP000597444"/>
    </source>
</evidence>
<dbReference type="Proteomes" id="UP000597444">
    <property type="component" value="Unassembled WGS sequence"/>
</dbReference>
<dbReference type="EMBL" id="BNJK01000001">
    <property type="protein sequence ID" value="GHO96508.1"/>
    <property type="molecule type" value="Genomic_DNA"/>
</dbReference>
<keyword evidence="4" id="KW-1185">Reference proteome</keyword>
<accession>A0A8J3IQ08</accession>
<evidence type="ECO:0000256" key="1">
    <source>
        <dbReference type="SAM" id="Coils"/>
    </source>
</evidence>
<protein>
    <submittedName>
        <fullName evidence="3">Uncharacterized protein</fullName>
    </submittedName>
</protein>
<proteinExistence type="predicted"/>
<dbReference type="AlphaFoldDB" id="A0A8J3IQ08"/>
<sequence>MDEEARQLREDNSRLKAELKQKEDRIGKLEGLLMVAPLRREELERHLGNDSHTSSKPPSSDGLGHGPRESTSEVKSILVVSQGTRDIIWHGSMSQTG</sequence>